<evidence type="ECO:0000313" key="3">
    <source>
        <dbReference type="EMBL" id="RJZ19031.1"/>
    </source>
</evidence>
<evidence type="ECO:0000313" key="5">
    <source>
        <dbReference type="Proteomes" id="UP000467247"/>
    </source>
</evidence>
<evidence type="ECO:0000313" key="2">
    <source>
        <dbReference type="EMBL" id="MVN68838.1"/>
    </source>
</evidence>
<name>A0A6C9W4B5_LISMN</name>
<gene>
    <name evidence="3" type="ORF">DYZ50_02861</name>
    <name evidence="2" type="ORF">GO698_15180</name>
    <name evidence="1" type="ORF">GT011_10130</name>
</gene>
<sequence>MDYEKANLSLELIKAMLEHNARINNTIGQTSIGSTEVSAEKVAKDFLHLYEALPK</sequence>
<evidence type="ECO:0000313" key="4">
    <source>
        <dbReference type="Proteomes" id="UP000285054"/>
    </source>
</evidence>
<dbReference type="RefSeq" id="WP_015967158.1">
    <property type="nucleotide sequence ID" value="NZ_CADFYM010000056.1"/>
</dbReference>
<dbReference type="EMBL" id="WQLE01000066">
    <property type="protein sequence ID" value="MVN68838.1"/>
    <property type="molecule type" value="Genomic_DNA"/>
</dbReference>
<reference evidence="2" key="2">
    <citation type="submission" date="2019-12" db="EMBL/GenBank/DDBJ databases">
        <title>Genomic and phenotypic diversity of Listeria monocytogenes causing pregnancy-associated listeriosis from Zhejiang Province, China, 2016-2018.</title>
        <authorList>
            <person name="Zheng B."/>
        </authorList>
    </citation>
    <scope>NUCLEOTIDE SEQUENCE</scope>
    <source>
        <strain evidence="2">Lmo5965</strain>
    </source>
</reference>
<accession>A0A6C9W4B5</accession>
<dbReference type="EMBL" id="QXKO01000009">
    <property type="protein sequence ID" value="RJZ19031.1"/>
    <property type="molecule type" value="Genomic_DNA"/>
</dbReference>
<dbReference type="Proteomes" id="UP000285054">
    <property type="component" value="Unassembled WGS sequence"/>
</dbReference>
<reference evidence="1 5" key="3">
    <citation type="submission" date="2020-01" db="EMBL/GenBank/DDBJ databases">
        <authorList>
            <consortium name="GenomeTrakr: Next Generation Sequencing Network for Food Pathogen Tracability"/>
        </authorList>
    </citation>
    <scope>NUCLEOTIDE SEQUENCE [LARGE SCALE GENOMIC DNA]</scope>
    <source>
        <strain evidence="1 5">FDA00015028</strain>
    </source>
</reference>
<comment type="caution">
    <text evidence="2">The sequence shown here is derived from an EMBL/GenBank/DDBJ whole genome shotgun (WGS) entry which is preliminary data.</text>
</comment>
<dbReference type="Proteomes" id="UP000467247">
    <property type="component" value="Unassembled WGS sequence"/>
</dbReference>
<reference evidence="3 4" key="1">
    <citation type="journal article" date="2018" name="BMC Genomics">
        <title>Genes significantly associated with lineage II food isolates of Listeria monocytogenes.</title>
        <authorList>
            <person name="Pirone-Davies C."/>
            <person name="Chen Y."/>
            <person name="Pightling A."/>
            <person name="Ryan G."/>
            <person name="Wang Y."/>
            <person name="Yao K."/>
            <person name="Hoffmann M."/>
            <person name="Allard M.W."/>
        </authorList>
    </citation>
    <scope>NUCLEOTIDE SEQUENCE [LARGE SCALE GENOMIC DNA]</scope>
    <source>
        <strain evidence="3 4">PNUSAL000190</strain>
    </source>
</reference>
<organism evidence="2">
    <name type="scientific">Listeria monocytogenes</name>
    <dbReference type="NCBI Taxonomy" id="1639"/>
    <lineage>
        <taxon>Bacteria</taxon>
        <taxon>Bacillati</taxon>
        <taxon>Bacillota</taxon>
        <taxon>Bacilli</taxon>
        <taxon>Bacillales</taxon>
        <taxon>Listeriaceae</taxon>
        <taxon>Listeria</taxon>
    </lineage>
</organism>
<evidence type="ECO:0000313" key="1">
    <source>
        <dbReference type="EMBL" id="EDN8269707.1"/>
    </source>
</evidence>
<dbReference type="EMBL" id="AANCZP010000002">
    <property type="protein sequence ID" value="EDN8269707.1"/>
    <property type="molecule type" value="Genomic_DNA"/>
</dbReference>
<dbReference type="AlphaFoldDB" id="A0A6C9W4B5"/>
<proteinExistence type="predicted"/>
<protein>
    <submittedName>
        <fullName evidence="2">Uncharacterized protein</fullName>
    </submittedName>
</protein>